<organism evidence="1 2">
    <name type="scientific">Flavobacterium aquidurense</name>
    <dbReference type="NCBI Taxonomy" id="362413"/>
    <lineage>
        <taxon>Bacteria</taxon>
        <taxon>Pseudomonadati</taxon>
        <taxon>Bacteroidota</taxon>
        <taxon>Flavobacteriia</taxon>
        <taxon>Flavobacteriales</taxon>
        <taxon>Flavobacteriaceae</taxon>
        <taxon>Flavobacterium</taxon>
    </lineage>
</organism>
<dbReference type="Proteomes" id="UP000050443">
    <property type="component" value="Unassembled WGS sequence"/>
</dbReference>
<dbReference type="OrthoDB" id="1370770at2"/>
<sequence length="91" mass="10428">MTKENEKTSEPDVITAMAKFLSDIWYEEDFRDQPEYLSEIFETILLNEMGDDQDLRVKMVSSIRISKLLANALGSFSDSEINNACQKIMNA</sequence>
<reference evidence="1 2" key="1">
    <citation type="submission" date="2014-09" db="EMBL/GenBank/DDBJ databases">
        <title>Genome sequence of Flavobacterium aquidurense RC62.</title>
        <authorList>
            <person name="Kim J.F."/>
            <person name="Kwak M.-J."/>
        </authorList>
    </citation>
    <scope>NUCLEOTIDE SEQUENCE [LARGE SCALE GENOMIC DNA]</scope>
    <source>
        <strain evidence="1 2">RC62</strain>
    </source>
</reference>
<protein>
    <submittedName>
        <fullName evidence="1">Uncharacterized protein</fullName>
    </submittedName>
</protein>
<dbReference type="EMBL" id="JRLF01000009">
    <property type="protein sequence ID" value="KQB41170.1"/>
    <property type="molecule type" value="Genomic_DNA"/>
</dbReference>
<gene>
    <name evidence="1" type="ORF">RC62_4546</name>
</gene>
<dbReference type="RefSeq" id="WP_055094262.1">
    <property type="nucleotide sequence ID" value="NZ_JRLF01000009.1"/>
</dbReference>
<proteinExistence type="predicted"/>
<evidence type="ECO:0000313" key="1">
    <source>
        <dbReference type="EMBL" id="KQB41170.1"/>
    </source>
</evidence>
<dbReference type="STRING" id="362413.RC62_4546"/>
<dbReference type="PATRIC" id="fig|362413.3.peg.4462"/>
<accession>A0A0Q0RVK7</accession>
<evidence type="ECO:0000313" key="2">
    <source>
        <dbReference type="Proteomes" id="UP000050443"/>
    </source>
</evidence>
<dbReference type="AlphaFoldDB" id="A0A0Q0RVK7"/>
<comment type="caution">
    <text evidence="1">The sequence shown here is derived from an EMBL/GenBank/DDBJ whole genome shotgun (WGS) entry which is preliminary data.</text>
</comment>
<name>A0A0Q0RVK7_9FLAO</name>